<dbReference type="OrthoDB" id="6992469at2"/>
<evidence type="ECO:0000256" key="1">
    <source>
        <dbReference type="SAM" id="MobiDB-lite"/>
    </source>
</evidence>
<proteinExistence type="predicted"/>
<organism evidence="2 3">
    <name type="scientific">Pseudomonas tructae</name>
    <dbReference type="NCBI Taxonomy" id="2518644"/>
    <lineage>
        <taxon>Bacteria</taxon>
        <taxon>Pseudomonadati</taxon>
        <taxon>Pseudomonadota</taxon>
        <taxon>Gammaproteobacteria</taxon>
        <taxon>Pseudomonadales</taxon>
        <taxon>Pseudomonadaceae</taxon>
        <taxon>Pseudomonas</taxon>
    </lineage>
</organism>
<dbReference type="EMBL" id="CP035952">
    <property type="protein sequence ID" value="QBF26516.1"/>
    <property type="molecule type" value="Genomic_DNA"/>
</dbReference>
<evidence type="ECO:0000313" key="2">
    <source>
        <dbReference type="EMBL" id="QBF26516.1"/>
    </source>
</evidence>
<dbReference type="Proteomes" id="UP000291130">
    <property type="component" value="Chromosome"/>
</dbReference>
<dbReference type="KEGG" id="ptk:EXN22_12725"/>
<gene>
    <name evidence="2" type="ORF">EXN22_12725</name>
</gene>
<accession>A0A411MI41</accession>
<name>A0A411MI41_9PSED</name>
<dbReference type="InterPro" id="IPR021430">
    <property type="entry name" value="DUF3079"/>
</dbReference>
<reference evidence="2 3" key="1">
    <citation type="submission" date="2019-02" db="EMBL/GenBank/DDBJ databases">
        <title>Complete genome sequence of Pseudomonas sp. SNU WT1 isolated from rainbow trout.</title>
        <authorList>
            <person name="Oh W.T."/>
            <person name="Park S.C."/>
        </authorList>
    </citation>
    <scope>NUCLEOTIDE SEQUENCE [LARGE SCALE GENOMIC DNA]</scope>
    <source>
        <strain evidence="2 3">SNU WT1</strain>
    </source>
</reference>
<evidence type="ECO:0000313" key="3">
    <source>
        <dbReference type="Proteomes" id="UP000291130"/>
    </source>
</evidence>
<dbReference type="RefSeq" id="WP_130264384.1">
    <property type="nucleotide sequence ID" value="NZ_CP035952.1"/>
</dbReference>
<dbReference type="AlphaFoldDB" id="A0A411MI41"/>
<dbReference type="Pfam" id="PF11278">
    <property type="entry name" value="DUF3079"/>
    <property type="match status" value="1"/>
</dbReference>
<sequence length="68" mass="7519">MAKPFPNNPKHPERICWGCDRYCAANALACGNGADRTMHPAELFGDDWNQQGEYGLALPQEQPAPNPH</sequence>
<protein>
    <submittedName>
        <fullName evidence="2">DUF3079 domain-containing protein</fullName>
    </submittedName>
</protein>
<keyword evidence="3" id="KW-1185">Reference proteome</keyword>
<feature type="region of interest" description="Disordered" evidence="1">
    <location>
        <begin position="44"/>
        <end position="68"/>
    </location>
</feature>